<reference evidence="6" key="1">
    <citation type="journal article" date="2019" name="Int. J. Syst. Evol. Microbiol.">
        <title>The Global Catalogue of Microorganisms (GCM) 10K type strain sequencing project: providing services to taxonomists for standard genome sequencing and annotation.</title>
        <authorList>
            <consortium name="The Broad Institute Genomics Platform"/>
            <consortium name="The Broad Institute Genome Sequencing Center for Infectious Disease"/>
            <person name="Wu L."/>
            <person name="Ma J."/>
        </authorList>
    </citation>
    <scope>NUCLEOTIDE SEQUENCE [LARGE SCALE GENOMIC DNA]</scope>
    <source>
        <strain evidence="6">CCUG 49339</strain>
    </source>
</reference>
<evidence type="ECO:0000313" key="6">
    <source>
        <dbReference type="Proteomes" id="UP001597214"/>
    </source>
</evidence>
<dbReference type="InterPro" id="IPR016122">
    <property type="entry name" value="SpoOB_C"/>
</dbReference>
<evidence type="ECO:0000256" key="1">
    <source>
        <dbReference type="ARBA" id="ARBA00022553"/>
    </source>
</evidence>
<keyword evidence="6" id="KW-1185">Reference proteome</keyword>
<keyword evidence="2" id="KW-0808">Transferase</keyword>
<dbReference type="Proteomes" id="UP001597214">
    <property type="component" value="Unassembled WGS sequence"/>
</dbReference>
<accession>A0ABW4LMQ6</accession>
<dbReference type="SUPFAM" id="SSF55890">
    <property type="entry name" value="Sporulation response regulatory protein Spo0B"/>
    <property type="match status" value="1"/>
</dbReference>
<dbReference type="Gene3D" id="3.30.565.30">
    <property type="entry name" value="Sporulation initiation phosphotransferase B (SpoOB), C-terminal domain"/>
    <property type="match status" value="1"/>
</dbReference>
<keyword evidence="1" id="KW-0597">Phosphoprotein</keyword>
<comment type="caution">
    <text evidence="5">The sequence shown here is derived from an EMBL/GenBank/DDBJ whole genome shotgun (WGS) entry which is preliminary data.</text>
</comment>
<proteinExistence type="predicted"/>
<sequence>MKEWSIVELLKQSRHDWLNKLQLIKGNLSLNRIERAKEIIEEIVIESQNEAKLTNMQLTEFAGFLMTYNWGSHHFCLEYEVLGSTYDLSEYDSVMLHWCEQFFTVVDQSVLKTGENHLSLSIHCTDAEIRFFFDFSGILDDIVAVRDWLESEEWDKSIVLTEMIASKSELIVELQVK</sequence>
<dbReference type="InterPro" id="IPR039506">
    <property type="entry name" value="SPOB_a"/>
</dbReference>
<feature type="domain" description="Sporulation initiation phosphotransferase B C-terminal" evidence="4">
    <location>
        <begin position="58"/>
        <end position="172"/>
    </location>
</feature>
<dbReference type="EMBL" id="JBHUEM010000004">
    <property type="protein sequence ID" value="MFD1736044.1"/>
    <property type="molecule type" value="Genomic_DNA"/>
</dbReference>
<evidence type="ECO:0000259" key="4">
    <source>
        <dbReference type="SMART" id="SM01317"/>
    </source>
</evidence>
<dbReference type="Gene3D" id="1.10.287.130">
    <property type="match status" value="1"/>
</dbReference>
<gene>
    <name evidence="5" type="ORF">ACFSCX_05650</name>
</gene>
<dbReference type="Pfam" id="PF14682">
    <property type="entry name" value="SPOB_ab"/>
    <property type="match status" value="1"/>
</dbReference>
<dbReference type="InterPro" id="IPR037100">
    <property type="entry name" value="Spo0B_C_sf"/>
</dbReference>
<dbReference type="SMART" id="SM01317">
    <property type="entry name" value="SPOB_ab"/>
    <property type="match status" value="1"/>
</dbReference>
<dbReference type="InterPro" id="IPR016120">
    <property type="entry name" value="Sig_transdc_His_kin_SpoOB"/>
</dbReference>
<dbReference type="RefSeq" id="WP_377927179.1">
    <property type="nucleotide sequence ID" value="NZ_JBHUEM010000004.1"/>
</dbReference>
<protein>
    <submittedName>
        <fullName evidence="5">Spo0B C-terminal domain-containing protein</fullName>
    </submittedName>
</protein>
<organism evidence="5 6">
    <name type="scientific">Bacillus salitolerans</name>
    <dbReference type="NCBI Taxonomy" id="1437434"/>
    <lineage>
        <taxon>Bacteria</taxon>
        <taxon>Bacillati</taxon>
        <taxon>Bacillota</taxon>
        <taxon>Bacilli</taxon>
        <taxon>Bacillales</taxon>
        <taxon>Bacillaceae</taxon>
        <taxon>Bacillus</taxon>
    </lineage>
</organism>
<name>A0ABW4LMQ6_9BACI</name>
<keyword evidence="3" id="KW-0418">Kinase</keyword>
<evidence type="ECO:0000256" key="2">
    <source>
        <dbReference type="ARBA" id="ARBA00022679"/>
    </source>
</evidence>
<evidence type="ECO:0000313" key="5">
    <source>
        <dbReference type="EMBL" id="MFD1736044.1"/>
    </source>
</evidence>
<dbReference type="Pfam" id="PF14689">
    <property type="entry name" value="SPOB_a"/>
    <property type="match status" value="1"/>
</dbReference>
<evidence type="ECO:0000256" key="3">
    <source>
        <dbReference type="ARBA" id="ARBA00022777"/>
    </source>
</evidence>